<name>G3IMC5_CRIGR</name>
<organism evidence="1 2">
    <name type="scientific">Cricetulus griseus</name>
    <name type="common">Chinese hamster</name>
    <name type="synonym">Cricetulus barabensis griseus</name>
    <dbReference type="NCBI Taxonomy" id="10029"/>
    <lineage>
        <taxon>Eukaryota</taxon>
        <taxon>Metazoa</taxon>
        <taxon>Chordata</taxon>
        <taxon>Craniata</taxon>
        <taxon>Vertebrata</taxon>
        <taxon>Euteleostomi</taxon>
        <taxon>Mammalia</taxon>
        <taxon>Eutheria</taxon>
        <taxon>Euarchontoglires</taxon>
        <taxon>Glires</taxon>
        <taxon>Rodentia</taxon>
        <taxon>Myomorpha</taxon>
        <taxon>Muroidea</taxon>
        <taxon>Cricetidae</taxon>
        <taxon>Cricetinae</taxon>
        <taxon>Cricetulus</taxon>
    </lineage>
</organism>
<gene>
    <name evidence="1" type="ORF">I79_025063</name>
</gene>
<dbReference type="AlphaFoldDB" id="G3IMC5"/>
<dbReference type="EMBL" id="JH004652">
    <property type="protein sequence ID" value="EGW15344.1"/>
    <property type="molecule type" value="Genomic_DNA"/>
</dbReference>
<dbReference type="InParanoid" id="G3IMC5"/>
<reference evidence="2" key="1">
    <citation type="journal article" date="2011" name="Nat. Biotechnol.">
        <title>The genomic sequence of the Chinese hamster ovary (CHO)-K1 cell line.</title>
        <authorList>
            <person name="Xu X."/>
            <person name="Nagarajan H."/>
            <person name="Lewis N.E."/>
            <person name="Pan S."/>
            <person name="Cai Z."/>
            <person name="Liu X."/>
            <person name="Chen W."/>
            <person name="Xie M."/>
            <person name="Wang W."/>
            <person name="Hammond S."/>
            <person name="Andersen M.R."/>
            <person name="Neff N."/>
            <person name="Passarelli B."/>
            <person name="Koh W."/>
            <person name="Fan H.C."/>
            <person name="Wang J."/>
            <person name="Gui Y."/>
            <person name="Lee K.H."/>
            <person name="Betenbaugh M.J."/>
            <person name="Quake S.R."/>
            <person name="Famili I."/>
            <person name="Palsson B.O."/>
            <person name="Wang J."/>
        </authorList>
    </citation>
    <scope>NUCLEOTIDE SEQUENCE [LARGE SCALE GENOMIC DNA]</scope>
    <source>
        <strain evidence="2">CHO K1 cell line</strain>
    </source>
</reference>
<accession>G3IMC5</accession>
<dbReference type="Proteomes" id="UP000001075">
    <property type="component" value="Unassembled WGS sequence"/>
</dbReference>
<evidence type="ECO:0000313" key="2">
    <source>
        <dbReference type="Proteomes" id="UP000001075"/>
    </source>
</evidence>
<proteinExistence type="predicted"/>
<evidence type="ECO:0000313" key="1">
    <source>
        <dbReference type="EMBL" id="EGW15344.1"/>
    </source>
</evidence>
<protein>
    <submittedName>
        <fullName evidence="1">Uncharacterized protein</fullName>
    </submittedName>
</protein>
<sequence>MWTSGAQNTAIKGYGVPLLLKYSHHLDLFIILTRECVQSITHKQSIPGRTIPCSNGTDVLEKLIEKLIH</sequence>